<organism evidence="1 2">
    <name type="scientific">Arctium lappa</name>
    <name type="common">Greater burdock</name>
    <name type="synonym">Lappa major</name>
    <dbReference type="NCBI Taxonomy" id="4217"/>
    <lineage>
        <taxon>Eukaryota</taxon>
        <taxon>Viridiplantae</taxon>
        <taxon>Streptophyta</taxon>
        <taxon>Embryophyta</taxon>
        <taxon>Tracheophyta</taxon>
        <taxon>Spermatophyta</taxon>
        <taxon>Magnoliopsida</taxon>
        <taxon>eudicotyledons</taxon>
        <taxon>Gunneridae</taxon>
        <taxon>Pentapetalae</taxon>
        <taxon>asterids</taxon>
        <taxon>campanulids</taxon>
        <taxon>Asterales</taxon>
        <taxon>Asteraceae</taxon>
        <taxon>Carduoideae</taxon>
        <taxon>Cardueae</taxon>
        <taxon>Arctiinae</taxon>
        <taxon>Arctium</taxon>
    </lineage>
</organism>
<evidence type="ECO:0000313" key="1">
    <source>
        <dbReference type="EMBL" id="KAI3706239.1"/>
    </source>
</evidence>
<dbReference type="EMBL" id="CM042054">
    <property type="protein sequence ID" value="KAI3706239.1"/>
    <property type="molecule type" value="Genomic_DNA"/>
</dbReference>
<name>A0ACB9A9C8_ARCLA</name>
<comment type="caution">
    <text evidence="1">The sequence shown here is derived from an EMBL/GenBank/DDBJ whole genome shotgun (WGS) entry which is preliminary data.</text>
</comment>
<evidence type="ECO:0000313" key="2">
    <source>
        <dbReference type="Proteomes" id="UP001055879"/>
    </source>
</evidence>
<keyword evidence="2" id="KW-1185">Reference proteome</keyword>
<accession>A0ACB9A9C8</accession>
<reference evidence="2" key="1">
    <citation type="journal article" date="2022" name="Mol. Ecol. Resour.">
        <title>The genomes of chicory, endive, great burdock and yacon provide insights into Asteraceae palaeo-polyploidization history and plant inulin production.</title>
        <authorList>
            <person name="Fan W."/>
            <person name="Wang S."/>
            <person name="Wang H."/>
            <person name="Wang A."/>
            <person name="Jiang F."/>
            <person name="Liu H."/>
            <person name="Zhao H."/>
            <person name="Xu D."/>
            <person name="Zhang Y."/>
        </authorList>
    </citation>
    <scope>NUCLEOTIDE SEQUENCE [LARGE SCALE GENOMIC DNA]</scope>
    <source>
        <strain evidence="2">cv. Niubang</strain>
    </source>
</reference>
<gene>
    <name evidence="1" type="ORF">L6452_23844</name>
</gene>
<protein>
    <submittedName>
        <fullName evidence="1">Uncharacterized protein</fullName>
    </submittedName>
</protein>
<sequence length="392" mass="44345">MSSSLPLIFNPLLSWQKSSKIPSEFNNNAFRFPNFNKHTSLLLSKSHICFTFNNNSSEYQREETRWLREEQRWMREEQRWIREEQRWEAERESLLDEIKTLKLQIEELRREGGNNSVSNVAKLLHVLKKEVNQIADSGSSASPLVVEAAAAAAVEEAEEVVVKEVVRVAEETKGRNMEKEVKKKMAMLRVGSEGDQVRILQEALQKLGFYCGEEDEEFSSFSSGTERAVKTWQASIGVPETGVMTAELLERLYMEQKEGTSGFKEGANGVAVTSVTEVPEILSRIVKEYVEPDVYDNRVFLLGENRWEDSSRLKNRNKQDSQTDSKGVVTKRCITCCGIGHLQCEECDGTGEPNIEPQFLEWVGEDTKCPYCEGIGHSICNVCQGTGVTTPP</sequence>
<reference evidence="1 2" key="2">
    <citation type="journal article" date="2022" name="Mol. Ecol. Resour.">
        <title>The genomes of chicory, endive, great burdock and yacon provide insights into Asteraceae paleo-polyploidization history and plant inulin production.</title>
        <authorList>
            <person name="Fan W."/>
            <person name="Wang S."/>
            <person name="Wang H."/>
            <person name="Wang A."/>
            <person name="Jiang F."/>
            <person name="Liu H."/>
            <person name="Zhao H."/>
            <person name="Xu D."/>
            <person name="Zhang Y."/>
        </authorList>
    </citation>
    <scope>NUCLEOTIDE SEQUENCE [LARGE SCALE GENOMIC DNA]</scope>
    <source>
        <strain evidence="2">cv. Niubang</strain>
    </source>
</reference>
<dbReference type="Proteomes" id="UP001055879">
    <property type="component" value="Linkage Group LG08"/>
</dbReference>
<proteinExistence type="predicted"/>